<feature type="region of interest" description="Disordered" evidence="12">
    <location>
        <begin position="356"/>
        <end position="418"/>
    </location>
</feature>
<accession>A0A6H5G709</accession>
<dbReference type="EMBL" id="CADCXU010006613">
    <property type="protein sequence ID" value="CAA9998155.1"/>
    <property type="molecule type" value="Genomic_DNA"/>
</dbReference>
<feature type="compositionally biased region" description="Polar residues" evidence="12">
    <location>
        <begin position="383"/>
        <end position="395"/>
    </location>
</feature>
<dbReference type="CDD" id="cd05339">
    <property type="entry name" value="17beta-HSDXI-like_SDR_c"/>
    <property type="match status" value="1"/>
</dbReference>
<evidence type="ECO:0000256" key="8">
    <source>
        <dbReference type="ARBA" id="ARBA00023136"/>
    </source>
</evidence>
<evidence type="ECO:0000313" key="15">
    <source>
        <dbReference type="Proteomes" id="UP000479000"/>
    </source>
</evidence>
<dbReference type="Gene3D" id="3.40.50.720">
    <property type="entry name" value="NAD(P)-binding Rossmann-like Domain"/>
    <property type="match status" value="2"/>
</dbReference>
<keyword evidence="8" id="KW-0472">Membrane</keyword>
<dbReference type="InterPro" id="IPR002048">
    <property type="entry name" value="EF_hand_dom"/>
</dbReference>
<evidence type="ECO:0000259" key="13">
    <source>
        <dbReference type="PROSITE" id="PS50222"/>
    </source>
</evidence>
<dbReference type="SUPFAM" id="SSF47473">
    <property type="entry name" value="EF-hand"/>
    <property type="match status" value="1"/>
</dbReference>
<dbReference type="PANTHER" id="PTHR24322:SF736">
    <property type="entry name" value="RETINOL DEHYDROGENASE 10"/>
    <property type="match status" value="1"/>
</dbReference>
<comment type="similarity">
    <text evidence="2">Belongs to the short-chain dehydrogenases/reductases (SDR) family.</text>
</comment>
<evidence type="ECO:0000256" key="4">
    <source>
        <dbReference type="ARBA" id="ARBA00022857"/>
    </source>
</evidence>
<dbReference type="SMART" id="SM00054">
    <property type="entry name" value="EFh"/>
    <property type="match status" value="2"/>
</dbReference>
<dbReference type="PANTHER" id="PTHR24322">
    <property type="entry name" value="PKSB"/>
    <property type="match status" value="1"/>
</dbReference>
<sequence length="864" mass="96213">MEGIAFSNCKKDKRFPNAIEEHSKGGKREVCAERNRGGVREGGAGMRPELATGATRGGQPTAPSNTFLKKPTHFTREETDALTLIYDKLIGAGKSGSGSHQPSVSTAPLLQIKAKEGLERSVFRDLLHNTFNICAEDILMERIFCVFDNSSDGLVKLEEWLQGMSVFLRGTLEERIVFAFNVYDLNADGYIVREEIFTLLSGKHRLAAATESTTLVRGRHRYKKTSSRHRQNVESGEETIRLDNEEHVCWKQRPSRLASRVHLFKLLGDLKFVKRFAQLVRRRLWVTGTGHGIGRDLIVKLAAEGATVIGWDLSEEGNAETLKILKDLNLHHNTHFYELMPRKIVEQMRDFLDTGVDPDSGAIPPLPTIPPPPDPPGRPRSRLSWTGTQSIQTGSAFRANWTSPPPTKRSPPAADTRYPVEKATQLARDASMGERTKALTPRMLKPIDVYFPCTYSGKRFGASSANSSFSPRVKRPILKPTSLSLPENCFEIERHEIVHQIFFNTMFTEGVIDRNFCHELWGNGYETEGFMLTATCDLLSDNNAVLHKVYNIGVLLVDIFVLWFRSLIAIIEALYATIIPPTEKSVAGEITVITGAGHGIGRELALQYSALGAVVVCLDINDEGNAETVKLIKETGIKRVHAYRCDVTNREEVKTVVAKIVNEVGPITILVNNAGIMPTRSFLDQKPEEIIKTFEVNVFAQFWLLQEILPDMIKRNHGHVVALSSMAGLIGIRNLVPYCASKFAVRGLMEGLVEELREEGKGTNVKFTCIFPYMVNTGLCKKPYVRFDGALGMVSPKAAATAIIGEMRRNNLMATIPSFFHDSQQHHQIWANLNTNFFGPFRCLPPKVGQLVKDFTASGVEAVD</sequence>
<evidence type="ECO:0000256" key="11">
    <source>
        <dbReference type="ARBA" id="ARBA00082544"/>
    </source>
</evidence>
<evidence type="ECO:0000256" key="12">
    <source>
        <dbReference type="SAM" id="MobiDB-lite"/>
    </source>
</evidence>
<reference evidence="14 15" key="1">
    <citation type="submission" date="2020-02" db="EMBL/GenBank/DDBJ databases">
        <authorList>
            <person name="Ferguson B K."/>
        </authorList>
    </citation>
    <scope>NUCLEOTIDE SEQUENCE [LARGE SCALE GENOMIC DNA]</scope>
</reference>
<organism evidence="14 15">
    <name type="scientific">Nesidiocoris tenuis</name>
    <dbReference type="NCBI Taxonomy" id="355587"/>
    <lineage>
        <taxon>Eukaryota</taxon>
        <taxon>Metazoa</taxon>
        <taxon>Ecdysozoa</taxon>
        <taxon>Arthropoda</taxon>
        <taxon>Hexapoda</taxon>
        <taxon>Insecta</taxon>
        <taxon>Pterygota</taxon>
        <taxon>Neoptera</taxon>
        <taxon>Paraneoptera</taxon>
        <taxon>Hemiptera</taxon>
        <taxon>Heteroptera</taxon>
        <taxon>Panheteroptera</taxon>
        <taxon>Cimicomorpha</taxon>
        <taxon>Miridae</taxon>
        <taxon>Dicyphina</taxon>
        <taxon>Nesidiocoris</taxon>
    </lineage>
</organism>
<dbReference type="PROSITE" id="PS50222">
    <property type="entry name" value="EF_HAND_2"/>
    <property type="match status" value="2"/>
</dbReference>
<evidence type="ECO:0000256" key="5">
    <source>
        <dbReference type="ARBA" id="ARBA00022989"/>
    </source>
</evidence>
<dbReference type="SUPFAM" id="SSF51735">
    <property type="entry name" value="NAD(P)-binding Rossmann-fold domains"/>
    <property type="match status" value="2"/>
</dbReference>
<keyword evidence="5" id="KW-1133">Transmembrane helix</keyword>
<dbReference type="GO" id="GO:0016020">
    <property type="term" value="C:membrane"/>
    <property type="evidence" value="ECO:0007669"/>
    <property type="project" value="UniProtKB-SubCell"/>
</dbReference>
<feature type="compositionally biased region" description="Pro residues" evidence="12">
    <location>
        <begin position="364"/>
        <end position="378"/>
    </location>
</feature>
<keyword evidence="7" id="KW-0443">Lipid metabolism</keyword>
<keyword evidence="4" id="KW-0521">NADP</keyword>
<dbReference type="InterPro" id="IPR002347">
    <property type="entry name" value="SDR_fam"/>
</dbReference>
<dbReference type="InterPro" id="IPR036291">
    <property type="entry name" value="NAD(P)-bd_dom_sf"/>
</dbReference>
<keyword evidence="3" id="KW-0812">Transmembrane</keyword>
<protein>
    <recommendedName>
        <fullName evidence="10">Short-chain dehydrogenase/reductase 3</fullName>
    </recommendedName>
    <alternativeName>
        <fullName evidence="11">Retinal short-chain dehydrogenase/reductase 1</fullName>
    </alternativeName>
</protein>
<dbReference type="OrthoDB" id="5840532at2759"/>
<evidence type="ECO:0000256" key="2">
    <source>
        <dbReference type="ARBA" id="ARBA00006484"/>
    </source>
</evidence>
<evidence type="ECO:0000256" key="9">
    <source>
        <dbReference type="ARBA" id="ARBA00059620"/>
    </source>
</evidence>
<evidence type="ECO:0000256" key="1">
    <source>
        <dbReference type="ARBA" id="ARBA00004141"/>
    </source>
</evidence>
<evidence type="ECO:0000256" key="3">
    <source>
        <dbReference type="ARBA" id="ARBA00022692"/>
    </source>
</evidence>
<keyword evidence="6" id="KW-0560">Oxidoreductase</keyword>
<dbReference type="PRINTS" id="PR00081">
    <property type="entry name" value="GDHRDH"/>
</dbReference>
<dbReference type="Pfam" id="PF00106">
    <property type="entry name" value="adh_short"/>
    <property type="match status" value="1"/>
</dbReference>
<dbReference type="Gene3D" id="1.10.238.10">
    <property type="entry name" value="EF-hand"/>
    <property type="match status" value="1"/>
</dbReference>
<comment type="function">
    <text evidence="9">Catalyzes the reduction of all-trans-retinal to all-trans-retinol in the presence of NADPH.</text>
</comment>
<dbReference type="FunFam" id="3.40.50.720:FF:000131">
    <property type="entry name" value="Short-chain dehydrogenase/reductase 3"/>
    <property type="match status" value="1"/>
</dbReference>
<dbReference type="GO" id="GO:0005811">
    <property type="term" value="C:lipid droplet"/>
    <property type="evidence" value="ECO:0007669"/>
    <property type="project" value="TreeGrafter"/>
</dbReference>
<dbReference type="GO" id="GO:0052650">
    <property type="term" value="F:all-trans-retinol dehydrogenase (NADP+) activity"/>
    <property type="evidence" value="ECO:0007669"/>
    <property type="project" value="UniProtKB-ARBA"/>
</dbReference>
<evidence type="ECO:0000256" key="10">
    <source>
        <dbReference type="ARBA" id="ARBA00068717"/>
    </source>
</evidence>
<dbReference type="InterPro" id="IPR011992">
    <property type="entry name" value="EF-hand-dom_pair"/>
</dbReference>
<gene>
    <name evidence="14" type="ORF">NTEN_LOCUS4449</name>
</gene>
<evidence type="ECO:0000256" key="7">
    <source>
        <dbReference type="ARBA" id="ARBA00023098"/>
    </source>
</evidence>
<evidence type="ECO:0000256" key="6">
    <source>
        <dbReference type="ARBA" id="ARBA00023002"/>
    </source>
</evidence>
<dbReference type="PRINTS" id="PR00080">
    <property type="entry name" value="SDRFAMILY"/>
</dbReference>
<comment type="subcellular location">
    <subcellularLocation>
        <location evidence="1">Membrane</location>
        <topology evidence="1">Multi-pass membrane protein</topology>
    </subcellularLocation>
</comment>
<evidence type="ECO:0000313" key="14">
    <source>
        <dbReference type="EMBL" id="CAA9998155.1"/>
    </source>
</evidence>
<keyword evidence="15" id="KW-1185">Reference proteome</keyword>
<feature type="domain" description="EF-hand" evidence="13">
    <location>
        <begin position="171"/>
        <end position="206"/>
    </location>
</feature>
<dbReference type="AlphaFoldDB" id="A0A6H5G709"/>
<feature type="region of interest" description="Disordered" evidence="12">
    <location>
        <begin position="38"/>
        <end position="68"/>
    </location>
</feature>
<dbReference type="Proteomes" id="UP000479000">
    <property type="component" value="Unassembled WGS sequence"/>
</dbReference>
<feature type="domain" description="EF-hand" evidence="13">
    <location>
        <begin position="135"/>
        <end position="170"/>
    </location>
</feature>
<proteinExistence type="inferred from homology"/>
<name>A0A6H5G709_9HEMI</name>
<dbReference type="GO" id="GO:0005509">
    <property type="term" value="F:calcium ion binding"/>
    <property type="evidence" value="ECO:0007669"/>
    <property type="project" value="InterPro"/>
</dbReference>